<dbReference type="SUPFAM" id="SSF55869">
    <property type="entry name" value="DNA topoisomerase I domain"/>
    <property type="match status" value="1"/>
</dbReference>
<gene>
    <name evidence="9" type="ORF">AQS8620_01216</name>
</gene>
<keyword evidence="6 9" id="KW-0413">Isomerase</keyword>
<feature type="domain" description="DNA topoisomerase IB N-terminal" evidence="8">
    <location>
        <begin position="29"/>
        <end position="77"/>
    </location>
</feature>
<dbReference type="AlphaFoldDB" id="A0A1Y5SBD7"/>
<dbReference type="InterPro" id="IPR011010">
    <property type="entry name" value="DNA_brk_join_enz"/>
</dbReference>
<dbReference type="Pfam" id="PF21338">
    <property type="entry name" value="Top1B_N_bact"/>
    <property type="match status" value="1"/>
</dbReference>
<comment type="similarity">
    <text evidence="2">Belongs to the type IB topoisomerase family.</text>
</comment>
<evidence type="ECO:0000256" key="6">
    <source>
        <dbReference type="ARBA" id="ARBA00023235"/>
    </source>
</evidence>
<reference evidence="9 10" key="1">
    <citation type="submission" date="2017-03" db="EMBL/GenBank/DDBJ databases">
        <authorList>
            <person name="Afonso C.L."/>
            <person name="Miller P.J."/>
            <person name="Scott M.A."/>
            <person name="Spackman E."/>
            <person name="Goraichik I."/>
            <person name="Dimitrov K.M."/>
            <person name="Suarez D.L."/>
            <person name="Swayne D.E."/>
        </authorList>
    </citation>
    <scope>NUCLEOTIDE SEQUENCE [LARGE SCALE GENOMIC DNA]</scope>
    <source>
        <strain evidence="9 10">CECT 8620</strain>
    </source>
</reference>
<dbReference type="PRINTS" id="PR00416">
    <property type="entry name" value="EUTPISMRASEI"/>
</dbReference>
<accession>A0A1Y5SBD7</accession>
<dbReference type="PROSITE" id="PS52038">
    <property type="entry name" value="TOPO_IB_2"/>
    <property type="match status" value="1"/>
</dbReference>
<dbReference type="SUPFAM" id="SSF56349">
    <property type="entry name" value="DNA breaking-rejoining enzymes"/>
    <property type="match status" value="1"/>
</dbReference>
<dbReference type="Gene3D" id="1.10.132.120">
    <property type="match status" value="1"/>
</dbReference>
<dbReference type="InterPro" id="IPR013500">
    <property type="entry name" value="TopoI_cat_euk"/>
</dbReference>
<dbReference type="InterPro" id="IPR049331">
    <property type="entry name" value="Top1B_N_bact"/>
</dbReference>
<dbReference type="InterPro" id="IPR035447">
    <property type="entry name" value="DNA_topo_I_N_sf"/>
</dbReference>
<evidence type="ECO:0000256" key="1">
    <source>
        <dbReference type="ARBA" id="ARBA00000213"/>
    </source>
</evidence>
<dbReference type="GO" id="GO:0003677">
    <property type="term" value="F:DNA binding"/>
    <property type="evidence" value="ECO:0007669"/>
    <property type="project" value="UniProtKB-KW"/>
</dbReference>
<organism evidence="9 10">
    <name type="scientific">Aquimixticola soesokkakensis</name>
    <dbReference type="NCBI Taxonomy" id="1519096"/>
    <lineage>
        <taxon>Bacteria</taxon>
        <taxon>Pseudomonadati</taxon>
        <taxon>Pseudomonadota</taxon>
        <taxon>Alphaproteobacteria</taxon>
        <taxon>Rhodobacterales</taxon>
        <taxon>Paracoccaceae</taxon>
        <taxon>Aquimixticola</taxon>
    </lineage>
</organism>
<evidence type="ECO:0000256" key="4">
    <source>
        <dbReference type="ARBA" id="ARBA00023029"/>
    </source>
</evidence>
<evidence type="ECO:0000259" key="8">
    <source>
        <dbReference type="Pfam" id="PF21338"/>
    </source>
</evidence>
<keyword evidence="4" id="KW-0799">Topoisomerase</keyword>
<evidence type="ECO:0000259" key="7">
    <source>
        <dbReference type="Pfam" id="PF01028"/>
    </source>
</evidence>
<dbReference type="OrthoDB" id="9778962at2"/>
<evidence type="ECO:0000256" key="3">
    <source>
        <dbReference type="ARBA" id="ARBA00012891"/>
    </source>
</evidence>
<dbReference type="GO" id="GO:0003917">
    <property type="term" value="F:DNA topoisomerase type I (single strand cut, ATP-independent) activity"/>
    <property type="evidence" value="ECO:0007669"/>
    <property type="project" value="UniProtKB-EC"/>
</dbReference>
<comment type="catalytic activity">
    <reaction evidence="1">
        <text>ATP-independent breakage of single-stranded DNA, followed by passage and rejoining.</text>
        <dbReference type="EC" id="5.6.2.1"/>
    </reaction>
</comment>
<evidence type="ECO:0000313" key="10">
    <source>
        <dbReference type="Proteomes" id="UP000193862"/>
    </source>
</evidence>
<dbReference type="InterPro" id="IPR001631">
    <property type="entry name" value="TopoI"/>
</dbReference>
<feature type="domain" description="DNA topoisomerase I catalytic core eukaryotic-type" evidence="7">
    <location>
        <begin position="91"/>
        <end position="261"/>
    </location>
</feature>
<name>A0A1Y5SBD7_9RHOB</name>
<proteinExistence type="inferred from homology"/>
<evidence type="ECO:0000313" key="9">
    <source>
        <dbReference type="EMBL" id="SLN35285.1"/>
    </source>
</evidence>
<dbReference type="Pfam" id="PF01028">
    <property type="entry name" value="Topoisom_I"/>
    <property type="match status" value="1"/>
</dbReference>
<evidence type="ECO:0000256" key="5">
    <source>
        <dbReference type="ARBA" id="ARBA00023125"/>
    </source>
</evidence>
<evidence type="ECO:0000256" key="2">
    <source>
        <dbReference type="ARBA" id="ARBA00006645"/>
    </source>
</evidence>
<protein>
    <recommendedName>
        <fullName evidence="3">DNA topoisomerase</fullName>
        <ecNumber evidence="3">5.6.2.1</ecNumber>
    </recommendedName>
</protein>
<dbReference type="Gene3D" id="3.90.15.10">
    <property type="entry name" value="Topoisomerase I, Chain A, domain 3"/>
    <property type="match status" value="1"/>
</dbReference>
<dbReference type="Proteomes" id="UP000193862">
    <property type="component" value="Unassembled WGS sequence"/>
</dbReference>
<keyword evidence="5" id="KW-0238">DNA-binding</keyword>
<keyword evidence="10" id="KW-1185">Reference proteome</keyword>
<dbReference type="GO" id="GO:0006265">
    <property type="term" value="P:DNA topological change"/>
    <property type="evidence" value="ECO:0007669"/>
    <property type="project" value="InterPro"/>
</dbReference>
<dbReference type="EMBL" id="FWFS01000004">
    <property type="protein sequence ID" value="SLN35285.1"/>
    <property type="molecule type" value="Genomic_DNA"/>
</dbReference>
<sequence length="325" mass="35567">MSSCDALPEGLTYYPDSEPGITRARHGRGFTFRAPDGTTLARGPVRARCLALAVPPAYENVWISPKENGHLQATGLDARARKQYRYHAAWSQARAAEKFDRLAEFARALPRIRARVRRDLHEDVGEEAFALAAAVLMIDRLAIRVGNDTYARDNGSYGITTLQRRHLRLDDGGLTLAFTAKGGKKVRRRLSDKKVLKTLDKIRDLDGAQLLTWIDAQEQPRSLTSHALNAYLGDAGSGEFTAKTFRTWAGTLAAFEAVENGATTIKALAGAASARLANTPTVARNSYIHPRVISLVEEAHVPAVTPARLSGLRVAENRLLGFLES</sequence>
<dbReference type="InterPro" id="IPR014711">
    <property type="entry name" value="TopoI_cat_a-hlx-sub_euk"/>
</dbReference>
<dbReference type="RefSeq" id="WP_085835957.1">
    <property type="nucleotide sequence ID" value="NZ_FWFS01000004.1"/>
</dbReference>
<dbReference type="Gene3D" id="3.30.66.10">
    <property type="entry name" value="DNA topoisomerase I domain"/>
    <property type="match status" value="1"/>
</dbReference>
<dbReference type="EC" id="5.6.2.1" evidence="3"/>